<dbReference type="Pfam" id="PF07686">
    <property type="entry name" value="V-set"/>
    <property type="match status" value="1"/>
</dbReference>
<evidence type="ECO:0000313" key="5">
    <source>
        <dbReference type="Ensembl" id="ENSFCTP00005042912.1"/>
    </source>
</evidence>
<dbReference type="InterPro" id="IPR050413">
    <property type="entry name" value="TCR_beta_variable"/>
</dbReference>
<dbReference type="Proteomes" id="UP000823872">
    <property type="component" value="Chromosome A2"/>
</dbReference>
<reference evidence="5" key="3">
    <citation type="submission" date="2025-09" db="UniProtKB">
        <authorList>
            <consortium name="Ensembl"/>
        </authorList>
    </citation>
    <scope>IDENTIFICATION</scope>
    <source>
        <strain evidence="5">breed Abyssinian</strain>
    </source>
</reference>
<proteinExistence type="predicted"/>
<feature type="domain" description="Ig-like" evidence="4">
    <location>
        <begin position="24"/>
        <end position="126"/>
    </location>
</feature>
<dbReference type="InterPro" id="IPR007110">
    <property type="entry name" value="Ig-like_dom"/>
</dbReference>
<name>A0ABI7Z739_FELCA</name>
<evidence type="ECO:0000259" key="4">
    <source>
        <dbReference type="PROSITE" id="PS50835"/>
    </source>
</evidence>
<dbReference type="InterPro" id="IPR013783">
    <property type="entry name" value="Ig-like_fold"/>
</dbReference>
<keyword evidence="2" id="KW-0391">Immunity</keyword>
<evidence type="ECO:0000256" key="1">
    <source>
        <dbReference type="ARBA" id="ARBA00022729"/>
    </source>
</evidence>
<dbReference type="PANTHER" id="PTHR23268:SF30">
    <property type="entry name" value="T CELL RECEPTOR BETA CHAIN MC.7.G5-RELATED"/>
    <property type="match status" value="1"/>
</dbReference>
<protein>
    <submittedName>
        <fullName evidence="5">T cell receptor beta variable 25-1</fullName>
    </submittedName>
</protein>
<keyword evidence="6" id="KW-1185">Reference proteome</keyword>
<sequence>SQHGLLCPDPVVNLCLLFSGLVDASVSQTPRHYVSGTGKKITLECSQTMGHESMYWYRQDPGKALQLIHYSYGINTTEEVEASSGSTVSRIRKEDFPLTLESTSPSQTSLYFCASSESTVLHRHLQPA</sequence>
<dbReference type="Ensembl" id="ENSFCTT00005058433.1">
    <property type="protein sequence ID" value="ENSFCTP00005042912.1"/>
    <property type="gene ID" value="ENSFCTG00005020368.1"/>
</dbReference>
<feature type="chain" id="PRO_5045197762" evidence="3">
    <location>
        <begin position="25"/>
        <end position="128"/>
    </location>
</feature>
<dbReference type="GeneTree" id="ENSGT00940000164297"/>
<gene>
    <name evidence="5" type="primary">TRBV25-1</name>
</gene>
<reference evidence="5" key="2">
    <citation type="submission" date="2025-08" db="UniProtKB">
        <authorList>
            <consortium name="Ensembl"/>
        </authorList>
    </citation>
    <scope>IDENTIFICATION</scope>
    <source>
        <strain evidence="5">breed Abyssinian</strain>
    </source>
</reference>
<dbReference type="Gene3D" id="2.60.40.10">
    <property type="entry name" value="Immunoglobulins"/>
    <property type="match status" value="1"/>
</dbReference>
<accession>A0ABI7Z739</accession>
<dbReference type="InterPro" id="IPR036179">
    <property type="entry name" value="Ig-like_dom_sf"/>
</dbReference>
<feature type="signal peptide" evidence="3">
    <location>
        <begin position="1"/>
        <end position="24"/>
    </location>
</feature>
<dbReference type="PROSITE" id="PS50835">
    <property type="entry name" value="IG_LIKE"/>
    <property type="match status" value="1"/>
</dbReference>
<reference evidence="5 6" key="1">
    <citation type="submission" date="2021-02" db="EMBL/GenBank/DDBJ databases">
        <title>Safari Cat Assemblies.</title>
        <authorList>
            <person name="Bredemeyer K.R."/>
            <person name="Murphy W.J."/>
        </authorList>
    </citation>
    <scope>NUCLEOTIDE SEQUENCE [LARGE SCALE GENOMIC DNA]</scope>
</reference>
<evidence type="ECO:0000313" key="6">
    <source>
        <dbReference type="Proteomes" id="UP000823872"/>
    </source>
</evidence>
<dbReference type="SMART" id="SM00406">
    <property type="entry name" value="IGv"/>
    <property type="match status" value="1"/>
</dbReference>
<dbReference type="PANTHER" id="PTHR23268">
    <property type="entry name" value="T-CELL RECEPTOR BETA CHAIN"/>
    <property type="match status" value="1"/>
</dbReference>
<keyword evidence="1 3" id="KW-0732">Signal</keyword>
<organism evidence="5 6">
    <name type="scientific">Felis catus</name>
    <name type="common">Cat</name>
    <name type="synonym">Felis silvestris catus</name>
    <dbReference type="NCBI Taxonomy" id="9685"/>
    <lineage>
        <taxon>Eukaryota</taxon>
        <taxon>Metazoa</taxon>
        <taxon>Chordata</taxon>
        <taxon>Craniata</taxon>
        <taxon>Vertebrata</taxon>
        <taxon>Euteleostomi</taxon>
        <taxon>Mammalia</taxon>
        <taxon>Eutheria</taxon>
        <taxon>Laurasiatheria</taxon>
        <taxon>Carnivora</taxon>
        <taxon>Feliformia</taxon>
        <taxon>Felidae</taxon>
        <taxon>Felinae</taxon>
        <taxon>Felis</taxon>
    </lineage>
</organism>
<dbReference type="InterPro" id="IPR013106">
    <property type="entry name" value="Ig_V-set"/>
</dbReference>
<dbReference type="SUPFAM" id="SSF48726">
    <property type="entry name" value="Immunoglobulin"/>
    <property type="match status" value="1"/>
</dbReference>
<evidence type="ECO:0000256" key="2">
    <source>
        <dbReference type="ARBA" id="ARBA00022859"/>
    </source>
</evidence>
<evidence type="ECO:0000256" key="3">
    <source>
        <dbReference type="SAM" id="SignalP"/>
    </source>
</evidence>